<dbReference type="Proteomes" id="UP000001551">
    <property type="component" value="Chromosome"/>
</dbReference>
<name>E6U7G6_ETHHY</name>
<reference evidence="3 4" key="1">
    <citation type="submission" date="2010-12" db="EMBL/GenBank/DDBJ databases">
        <title>Complete sequence of Ethanoligenens harbinense YUAN-3.</title>
        <authorList>
            <person name="Lucas S."/>
            <person name="Copeland A."/>
            <person name="Lapidus A."/>
            <person name="Cheng J.-F."/>
            <person name="Bruce D."/>
            <person name="Goodwin L."/>
            <person name="Pitluck S."/>
            <person name="Chertkov O."/>
            <person name="Misra M."/>
            <person name="Detter J.C."/>
            <person name="Han C."/>
            <person name="Tapia R."/>
            <person name="Land M."/>
            <person name="Hauser L."/>
            <person name="Jeffries C."/>
            <person name="Kyrpides N."/>
            <person name="Ivanova N."/>
            <person name="Mikhailova N."/>
            <person name="Wang A."/>
            <person name="Mouttaki H."/>
            <person name="He Z."/>
            <person name="Zhou J."/>
            <person name="Hemme C.L."/>
            <person name="Woyke T."/>
        </authorList>
    </citation>
    <scope>NUCLEOTIDE SEQUENCE [LARGE SCALE GENOMIC DNA]</scope>
    <source>
        <strain evidence="4">DSM 18485 / JCM 12961 / CGMCC 1.5033 / YUAN-3</strain>
    </source>
</reference>
<sequence length="267" mass="30145">MNPNGKVIILTGASSGIGRELLERLQRYDADIIAVSRRIGSIPNQGARVIPYACDVSKQEEVDGLFDFAVKKFGRVDLFIANAGFAYCEELNHADWDHIESIFRTNVFSPIYSFEKMKELNRGRRYNVIMTCSAISRIPLPGYALYCSTKAAIEHFAHTYYFEKNDKGTLTLIFPVATATKFFKKAGDRAPVPFPVQSPSWVAACIMAGLHTDSPVVFPSLIHMVSYFTINRVFPFIYGIYDLVNAARFRSWAKKQRQEKEADTSAR</sequence>
<protein>
    <submittedName>
        <fullName evidence="3">Short-chain dehydrogenase/reductase SDR</fullName>
    </submittedName>
</protein>
<evidence type="ECO:0000313" key="4">
    <source>
        <dbReference type="Proteomes" id="UP000001551"/>
    </source>
</evidence>
<dbReference type="AlphaFoldDB" id="E6U7G6"/>
<dbReference type="eggNOG" id="COG0300">
    <property type="taxonomic scope" value="Bacteria"/>
</dbReference>
<comment type="similarity">
    <text evidence="1">Belongs to the short-chain dehydrogenases/reductases (SDR) family.</text>
</comment>
<keyword evidence="4" id="KW-1185">Reference proteome</keyword>
<dbReference type="GO" id="GO:0016491">
    <property type="term" value="F:oxidoreductase activity"/>
    <property type="evidence" value="ECO:0007669"/>
    <property type="project" value="UniProtKB-KW"/>
</dbReference>
<dbReference type="EMBL" id="CP002400">
    <property type="protein sequence ID" value="ADU26989.1"/>
    <property type="molecule type" value="Genomic_DNA"/>
</dbReference>
<organism evidence="3 4">
    <name type="scientific">Ethanoligenens harbinense (strain DSM 18485 / JCM 12961 / CGMCC 1.5033 / YUAN-3)</name>
    <dbReference type="NCBI Taxonomy" id="663278"/>
    <lineage>
        <taxon>Bacteria</taxon>
        <taxon>Bacillati</taxon>
        <taxon>Bacillota</taxon>
        <taxon>Clostridia</taxon>
        <taxon>Eubacteriales</taxon>
        <taxon>Oscillospiraceae</taxon>
        <taxon>Ethanoligenens</taxon>
    </lineage>
</organism>
<proteinExistence type="inferred from homology"/>
<dbReference type="Gene3D" id="3.40.50.720">
    <property type="entry name" value="NAD(P)-binding Rossmann-like Domain"/>
    <property type="match status" value="1"/>
</dbReference>
<dbReference type="STRING" id="663278.Ethha_1452"/>
<dbReference type="InterPro" id="IPR036291">
    <property type="entry name" value="NAD(P)-bd_dom_sf"/>
</dbReference>
<dbReference type="SUPFAM" id="SSF51735">
    <property type="entry name" value="NAD(P)-binding Rossmann-fold domains"/>
    <property type="match status" value="1"/>
</dbReference>
<dbReference type="KEGG" id="eha:Ethha_1452"/>
<evidence type="ECO:0000256" key="2">
    <source>
        <dbReference type="ARBA" id="ARBA00023002"/>
    </source>
</evidence>
<dbReference type="Pfam" id="PF00106">
    <property type="entry name" value="adh_short"/>
    <property type="match status" value="1"/>
</dbReference>
<dbReference type="RefSeq" id="WP_013485344.1">
    <property type="nucleotide sequence ID" value="NC_014828.1"/>
</dbReference>
<dbReference type="PRINTS" id="PR00081">
    <property type="entry name" value="GDHRDH"/>
</dbReference>
<accession>E6U7G6</accession>
<dbReference type="HOGENOM" id="CLU_010194_2_1_9"/>
<dbReference type="CDD" id="cd05233">
    <property type="entry name" value="SDR_c"/>
    <property type="match status" value="1"/>
</dbReference>
<dbReference type="PANTHER" id="PTHR43391">
    <property type="entry name" value="RETINOL DEHYDROGENASE-RELATED"/>
    <property type="match status" value="1"/>
</dbReference>
<dbReference type="InterPro" id="IPR002347">
    <property type="entry name" value="SDR_fam"/>
</dbReference>
<evidence type="ECO:0000313" key="3">
    <source>
        <dbReference type="EMBL" id="ADU26989.1"/>
    </source>
</evidence>
<evidence type="ECO:0000256" key="1">
    <source>
        <dbReference type="ARBA" id="ARBA00006484"/>
    </source>
</evidence>
<keyword evidence="2" id="KW-0560">Oxidoreductase</keyword>
<gene>
    <name evidence="3" type="ordered locus">Ethha_1452</name>
</gene>
<dbReference type="PANTHER" id="PTHR43391:SF82">
    <property type="entry name" value="OXIDOREDUCTASE SADH-RELATED"/>
    <property type="match status" value="1"/>
</dbReference>